<proteinExistence type="predicted"/>
<gene>
    <name evidence="3" type="ORF">ACHAWO_006343</name>
</gene>
<evidence type="ECO:0000256" key="2">
    <source>
        <dbReference type="SAM" id="MobiDB-lite"/>
    </source>
</evidence>
<reference evidence="3 4" key="1">
    <citation type="submission" date="2024-10" db="EMBL/GenBank/DDBJ databases">
        <title>Updated reference genomes for cyclostephanoid diatoms.</title>
        <authorList>
            <person name="Roberts W.R."/>
            <person name="Alverson A.J."/>
        </authorList>
    </citation>
    <scope>NUCLEOTIDE SEQUENCE [LARGE SCALE GENOMIC DNA]</scope>
    <source>
        <strain evidence="3 4">AJA010-31</strain>
    </source>
</reference>
<dbReference type="EMBL" id="JALLPJ020001072">
    <property type="protein sequence ID" value="KAL3776989.1"/>
    <property type="molecule type" value="Genomic_DNA"/>
</dbReference>
<protein>
    <submittedName>
        <fullName evidence="3">Uncharacterized protein</fullName>
    </submittedName>
</protein>
<accession>A0ABD3NMJ3</accession>
<evidence type="ECO:0000256" key="1">
    <source>
        <dbReference type="PROSITE-ProRule" id="PRU00803"/>
    </source>
</evidence>
<evidence type="ECO:0000313" key="4">
    <source>
        <dbReference type="Proteomes" id="UP001530400"/>
    </source>
</evidence>
<dbReference type="InterPro" id="IPR013519">
    <property type="entry name" value="Int_alpha_beta-p"/>
</dbReference>
<dbReference type="PANTHER" id="PTHR36220:SF1">
    <property type="entry name" value="GAMMA TUBULIN COMPLEX COMPONENT C-TERMINAL DOMAIN-CONTAINING PROTEIN"/>
    <property type="match status" value="1"/>
</dbReference>
<comment type="caution">
    <text evidence="3">The sequence shown here is derived from an EMBL/GenBank/DDBJ whole genome shotgun (WGS) entry which is preliminary data.</text>
</comment>
<feature type="repeat" description="FG-GAP" evidence="1">
    <location>
        <begin position="381"/>
        <end position="439"/>
    </location>
</feature>
<keyword evidence="4" id="KW-1185">Reference proteome</keyword>
<dbReference type="InterPro" id="IPR015943">
    <property type="entry name" value="WD40/YVTN_repeat-like_dom_sf"/>
</dbReference>
<evidence type="ECO:0000313" key="3">
    <source>
        <dbReference type="EMBL" id="KAL3776989.1"/>
    </source>
</evidence>
<feature type="region of interest" description="Disordered" evidence="2">
    <location>
        <begin position="34"/>
        <end position="149"/>
    </location>
</feature>
<dbReference type="Proteomes" id="UP001530400">
    <property type="component" value="Unassembled WGS sequence"/>
</dbReference>
<dbReference type="SUPFAM" id="SSF82171">
    <property type="entry name" value="DPP6 N-terminal domain-like"/>
    <property type="match status" value="1"/>
</dbReference>
<feature type="compositionally biased region" description="Low complexity" evidence="2">
    <location>
        <begin position="38"/>
        <end position="95"/>
    </location>
</feature>
<feature type="repeat" description="FG-GAP" evidence="1">
    <location>
        <begin position="188"/>
        <end position="241"/>
    </location>
</feature>
<dbReference type="PROSITE" id="PS51470">
    <property type="entry name" value="FG_GAP"/>
    <property type="match status" value="2"/>
</dbReference>
<dbReference type="Gene3D" id="2.130.10.10">
    <property type="entry name" value="YVTN repeat-like/Quinoprotein amine dehydrogenase"/>
    <property type="match status" value="1"/>
</dbReference>
<sequence>MQLNTPSLNCGKYLEYDCEANDNVIMSTEVCLPESTQSPSMSAAPSSSPSAYPSSMCSSPSVAPSISAQPSHSPSITPSESPTPVSSAVPSADPSTHSSLRSMKPSNFPSLSSTPSISEAPTMVSTTDWKQIGPDIDGQAPGDQSGKSVAISADGNTVAIGSPNHKVGSYTNRGQCRAYRFNGTVWNQLGSDLNGSYNGEQLGWSVALSADASVVAIGSPMYYSKKGRVQVYNWNGSSWSQVGGYITGGSTYDNSGQSIALSSNGNVVAIGSPGRGGTDIGTVRVFLWNGASWSKLGGDIDGDDKYGFAGSSVAVSSIGSPGSDGNKRAGSVGLGTYLATAADEFGCSVSLSSDGKTLAVGARNSGILSGSVTVYSFDTGNWTQVGDALEGPPFERAGSSVSLSWDGKTVTVGSPYSNPNGPWSGHVGIYHWDVSTWTEVGSQIPGEASNDYSGTAISLSYDGSKIAIGALGNHGSKIYPSGNTLVMQ</sequence>
<feature type="compositionally biased region" description="Polar residues" evidence="2">
    <location>
        <begin position="96"/>
        <end position="129"/>
    </location>
</feature>
<dbReference type="PANTHER" id="PTHR36220">
    <property type="entry name" value="UNNAMED PRODUCT"/>
    <property type="match status" value="1"/>
</dbReference>
<organism evidence="3 4">
    <name type="scientific">Cyclotella atomus</name>
    <dbReference type="NCBI Taxonomy" id="382360"/>
    <lineage>
        <taxon>Eukaryota</taxon>
        <taxon>Sar</taxon>
        <taxon>Stramenopiles</taxon>
        <taxon>Ochrophyta</taxon>
        <taxon>Bacillariophyta</taxon>
        <taxon>Coscinodiscophyceae</taxon>
        <taxon>Thalassiosirophycidae</taxon>
        <taxon>Stephanodiscales</taxon>
        <taxon>Stephanodiscaceae</taxon>
        <taxon>Cyclotella</taxon>
    </lineage>
</organism>
<name>A0ABD3NMJ3_9STRA</name>
<dbReference type="AlphaFoldDB" id="A0ABD3NMJ3"/>